<dbReference type="GO" id="GO:0005886">
    <property type="term" value="C:plasma membrane"/>
    <property type="evidence" value="ECO:0007669"/>
    <property type="project" value="UniProtKB-SubCell"/>
</dbReference>
<evidence type="ECO:0000256" key="2">
    <source>
        <dbReference type="ARBA" id="ARBA00022448"/>
    </source>
</evidence>
<comment type="caution">
    <text evidence="10">The sequence shown here is derived from an EMBL/GenBank/DDBJ whole genome shotgun (WGS) entry which is preliminary data.</text>
</comment>
<evidence type="ECO:0000256" key="3">
    <source>
        <dbReference type="ARBA" id="ARBA00022475"/>
    </source>
</evidence>
<keyword evidence="7 9" id="KW-0472">Membrane</keyword>
<comment type="similarity">
    <text evidence="8">Belongs to the binding-protein-dependent transport system permease family. LivHM subfamily.</text>
</comment>
<evidence type="ECO:0000256" key="4">
    <source>
        <dbReference type="ARBA" id="ARBA00022692"/>
    </source>
</evidence>
<organism evidence="10 11">
    <name type="scientific">Ilumatobacter fluminis</name>
    <dbReference type="NCBI Taxonomy" id="467091"/>
    <lineage>
        <taxon>Bacteria</taxon>
        <taxon>Bacillati</taxon>
        <taxon>Actinomycetota</taxon>
        <taxon>Acidimicrobiia</taxon>
        <taxon>Acidimicrobiales</taxon>
        <taxon>Ilumatobacteraceae</taxon>
        <taxon>Ilumatobacter</taxon>
    </lineage>
</organism>
<feature type="transmembrane region" description="Helical" evidence="9">
    <location>
        <begin position="269"/>
        <end position="293"/>
    </location>
</feature>
<keyword evidence="2" id="KW-0813">Transport</keyword>
<evidence type="ECO:0000313" key="11">
    <source>
        <dbReference type="Proteomes" id="UP000294558"/>
    </source>
</evidence>
<dbReference type="GO" id="GO:0022857">
    <property type="term" value="F:transmembrane transporter activity"/>
    <property type="evidence" value="ECO:0007669"/>
    <property type="project" value="InterPro"/>
</dbReference>
<reference evidence="10 11" key="1">
    <citation type="submission" date="2019-03" db="EMBL/GenBank/DDBJ databases">
        <title>Sequencing the genomes of 1000 actinobacteria strains.</title>
        <authorList>
            <person name="Klenk H.-P."/>
        </authorList>
    </citation>
    <scope>NUCLEOTIDE SEQUENCE [LARGE SCALE GENOMIC DNA]</scope>
    <source>
        <strain evidence="10 11">DSM 18936</strain>
    </source>
</reference>
<evidence type="ECO:0000256" key="8">
    <source>
        <dbReference type="ARBA" id="ARBA00037998"/>
    </source>
</evidence>
<feature type="transmembrane region" description="Helical" evidence="9">
    <location>
        <begin position="61"/>
        <end position="82"/>
    </location>
</feature>
<keyword evidence="5" id="KW-0029">Amino-acid transport</keyword>
<evidence type="ECO:0000256" key="6">
    <source>
        <dbReference type="ARBA" id="ARBA00022989"/>
    </source>
</evidence>
<evidence type="ECO:0000313" key="10">
    <source>
        <dbReference type="EMBL" id="TDT18524.1"/>
    </source>
</evidence>
<evidence type="ECO:0000256" key="9">
    <source>
        <dbReference type="SAM" id="Phobius"/>
    </source>
</evidence>
<name>A0A4R7I5H9_9ACTN</name>
<evidence type="ECO:0000256" key="1">
    <source>
        <dbReference type="ARBA" id="ARBA00004651"/>
    </source>
</evidence>
<feature type="transmembrane region" description="Helical" evidence="9">
    <location>
        <begin position="94"/>
        <end position="115"/>
    </location>
</feature>
<accession>A0A4R7I5H9</accession>
<dbReference type="InterPro" id="IPR052157">
    <property type="entry name" value="BCAA_transport_permease"/>
</dbReference>
<evidence type="ECO:0000256" key="7">
    <source>
        <dbReference type="ARBA" id="ARBA00023136"/>
    </source>
</evidence>
<gene>
    <name evidence="10" type="ORF">BDK89_4145</name>
</gene>
<dbReference type="PANTHER" id="PTHR11795:SF451">
    <property type="entry name" value="ABC TRANSPORTER PERMEASE PROTEIN"/>
    <property type="match status" value="1"/>
</dbReference>
<keyword evidence="6 9" id="KW-1133">Transmembrane helix</keyword>
<feature type="transmembrane region" description="Helical" evidence="9">
    <location>
        <begin position="191"/>
        <end position="213"/>
    </location>
</feature>
<dbReference type="PANTHER" id="PTHR11795">
    <property type="entry name" value="BRANCHED-CHAIN AMINO ACID TRANSPORT SYSTEM PERMEASE PROTEIN LIVH"/>
    <property type="match status" value="1"/>
</dbReference>
<evidence type="ECO:0000256" key="5">
    <source>
        <dbReference type="ARBA" id="ARBA00022970"/>
    </source>
</evidence>
<dbReference type="AlphaFoldDB" id="A0A4R7I5H9"/>
<sequence length="296" mass="31527">MDLFLQRLFDGLANGSAYALIAVALVLIFKATTLINFAQGELAMLGAFISLQLWYWGVPMWGAVVLAMLITAVLAAGVERTLIRPFDPKDHLPLVIITLGLFLLINALAGIIWRFDPRQYPELFPSGNALNIGSRGLSWYAVFTIGLTVLVIFLLTVLLNKSKVGLAFRSVSSNLESSELVGIKVGSTLQFGWALAAAVGTLGACVYVSNPLLSLEPSVMLRVLIFASSAAALGGLDSIWGALVGGLAIGFVQSLLVQYLDFIPTEMSLAAAVVVLLIILLFKPAGLFGTASVERV</sequence>
<dbReference type="RefSeq" id="WP_133870734.1">
    <property type="nucleotide sequence ID" value="NZ_SOAU01000001.1"/>
</dbReference>
<comment type="subcellular location">
    <subcellularLocation>
        <location evidence="1">Cell membrane</location>
        <topology evidence="1">Multi-pass membrane protein</topology>
    </subcellularLocation>
</comment>
<dbReference type="Proteomes" id="UP000294558">
    <property type="component" value="Unassembled WGS sequence"/>
</dbReference>
<dbReference type="GO" id="GO:0006865">
    <property type="term" value="P:amino acid transport"/>
    <property type="evidence" value="ECO:0007669"/>
    <property type="project" value="UniProtKB-KW"/>
</dbReference>
<dbReference type="Pfam" id="PF02653">
    <property type="entry name" value="BPD_transp_2"/>
    <property type="match status" value="1"/>
</dbReference>
<keyword evidence="3" id="KW-1003">Cell membrane</keyword>
<keyword evidence="4 9" id="KW-0812">Transmembrane</keyword>
<dbReference type="InterPro" id="IPR001851">
    <property type="entry name" value="ABC_transp_permease"/>
</dbReference>
<dbReference type="OrthoDB" id="9807115at2"/>
<dbReference type="CDD" id="cd06582">
    <property type="entry name" value="TM_PBP1_LivH_like"/>
    <property type="match status" value="1"/>
</dbReference>
<proteinExistence type="inferred from homology"/>
<keyword evidence="11" id="KW-1185">Reference proteome</keyword>
<protein>
    <submittedName>
        <fullName evidence="10">Branched-chain amino acid transport system permease protein</fullName>
    </submittedName>
</protein>
<feature type="transmembrane region" description="Helical" evidence="9">
    <location>
        <begin position="137"/>
        <end position="159"/>
    </location>
</feature>
<feature type="transmembrane region" description="Helical" evidence="9">
    <location>
        <begin position="12"/>
        <end position="29"/>
    </location>
</feature>
<dbReference type="EMBL" id="SOAU01000001">
    <property type="protein sequence ID" value="TDT18524.1"/>
    <property type="molecule type" value="Genomic_DNA"/>
</dbReference>